<dbReference type="AlphaFoldDB" id="A0A8H4VFW2"/>
<evidence type="ECO:0000313" key="1">
    <source>
        <dbReference type="EMBL" id="KAF4592394.1"/>
    </source>
</evidence>
<dbReference type="EMBL" id="JAACLJ010000002">
    <property type="protein sequence ID" value="KAF4592394.1"/>
    <property type="molecule type" value="Genomic_DNA"/>
</dbReference>
<dbReference type="OrthoDB" id="5151057at2759"/>
<dbReference type="PANTHER" id="PTHR47718:SF3">
    <property type="entry name" value="PROTEIN FAR1-RELATED SEQUENCE 5-LIKE"/>
    <property type="match status" value="1"/>
</dbReference>
<accession>A0A8H4VFW2</accession>
<evidence type="ECO:0000313" key="2">
    <source>
        <dbReference type="Proteomes" id="UP000562929"/>
    </source>
</evidence>
<dbReference type="PANTHER" id="PTHR47718">
    <property type="entry name" value="OS01G0519700 PROTEIN"/>
    <property type="match status" value="1"/>
</dbReference>
<reference evidence="1 2" key="1">
    <citation type="journal article" date="2020" name="G3 (Bethesda)">
        <title>Genetic Underpinnings of Host Manipulation by Ophiocordyceps as Revealed by Comparative Transcriptomics.</title>
        <authorList>
            <person name="Will I."/>
            <person name="Das B."/>
            <person name="Trinh T."/>
            <person name="Brachmann A."/>
            <person name="Ohm R.A."/>
            <person name="de Bekker C."/>
        </authorList>
    </citation>
    <scope>NUCLEOTIDE SEQUENCE [LARGE SCALE GENOMIC DNA]</scope>
    <source>
        <strain evidence="1 2">EC05</strain>
    </source>
</reference>
<sequence>MHTLSRRTFDSWEAAKIACDAIAKEAGYALAIHLKKPNKDKPTYVFLRCSKGRAYVANASVADTPADKRRKTDTQMTRCPFRVALLFDKDRRLWTVRPAGGDHNHTMTASAMTHRKYRAETMRKHEEAIVRLYNDGVKPGNIVSRLRNDVSDPDLAGIDAKIIHNTLARHRTKELAAGRTPLQ</sequence>
<comment type="caution">
    <text evidence="1">The sequence shown here is derived from an EMBL/GenBank/DDBJ whole genome shotgun (WGS) entry which is preliminary data.</text>
</comment>
<dbReference type="Proteomes" id="UP000562929">
    <property type="component" value="Unassembled WGS sequence"/>
</dbReference>
<keyword evidence="2" id="KW-1185">Reference proteome</keyword>
<organism evidence="1 2">
    <name type="scientific">Ophiocordyceps camponoti-floridani</name>
    <dbReference type="NCBI Taxonomy" id="2030778"/>
    <lineage>
        <taxon>Eukaryota</taxon>
        <taxon>Fungi</taxon>
        <taxon>Dikarya</taxon>
        <taxon>Ascomycota</taxon>
        <taxon>Pezizomycotina</taxon>
        <taxon>Sordariomycetes</taxon>
        <taxon>Hypocreomycetidae</taxon>
        <taxon>Hypocreales</taxon>
        <taxon>Ophiocordycipitaceae</taxon>
        <taxon>Ophiocordyceps</taxon>
    </lineage>
</organism>
<name>A0A8H4VFW2_9HYPO</name>
<gene>
    <name evidence="1" type="ORF">GQ602_002693</name>
</gene>
<proteinExistence type="predicted"/>
<protein>
    <submittedName>
        <fullName evidence="1">Transcription factor, FAR1-related protein</fullName>
    </submittedName>
</protein>